<proteinExistence type="predicted"/>
<feature type="region of interest" description="Disordered" evidence="1">
    <location>
        <begin position="57"/>
        <end position="91"/>
    </location>
</feature>
<name>A0A813BY63_9DINO</name>
<dbReference type="OrthoDB" id="417264at2759"/>
<evidence type="ECO:0000313" key="2">
    <source>
        <dbReference type="EMBL" id="CAE7924496.1"/>
    </source>
</evidence>
<dbReference type="AlphaFoldDB" id="A0A813BY63"/>
<evidence type="ECO:0000313" key="3">
    <source>
        <dbReference type="Proteomes" id="UP000601435"/>
    </source>
</evidence>
<keyword evidence="3" id="KW-1185">Reference proteome</keyword>
<evidence type="ECO:0000256" key="1">
    <source>
        <dbReference type="SAM" id="MobiDB-lite"/>
    </source>
</evidence>
<sequence length="256" mass="27930">MANMASRIASAGVLDDLFLWGMSDPAPPLQALAMPSAAELDRSFQESLRVENVLRQMPPSDAGEKMKLAMSRRSSRHGRQGQAQETSDLPRQRLARTRFFLPARRSPSGAPEFKSLLDGETALQPNSCVEPAAPSRGVGVFADLAAARRVRGRSARSRAALMDTVFEAYGVGDGQIINVPETKLRFAKVFVGEEVRRAGPGPWRSPVAAPASWTPANESIQIDLMKKQRIVSERHGRYAELLGAARSSRRLNAEVP</sequence>
<accession>A0A813BY63</accession>
<gene>
    <name evidence="2" type="ORF">SNEC2469_LOCUS31965</name>
</gene>
<organism evidence="2 3">
    <name type="scientific">Symbiodinium necroappetens</name>
    <dbReference type="NCBI Taxonomy" id="1628268"/>
    <lineage>
        <taxon>Eukaryota</taxon>
        <taxon>Sar</taxon>
        <taxon>Alveolata</taxon>
        <taxon>Dinophyceae</taxon>
        <taxon>Suessiales</taxon>
        <taxon>Symbiodiniaceae</taxon>
        <taxon>Symbiodinium</taxon>
    </lineage>
</organism>
<comment type="caution">
    <text evidence="2">The sequence shown here is derived from an EMBL/GenBank/DDBJ whole genome shotgun (WGS) entry which is preliminary data.</text>
</comment>
<dbReference type="EMBL" id="CAJNJA010079141">
    <property type="protein sequence ID" value="CAE7924496.1"/>
    <property type="molecule type" value="Genomic_DNA"/>
</dbReference>
<protein>
    <submittedName>
        <fullName evidence="2">Uncharacterized protein</fullName>
    </submittedName>
</protein>
<reference evidence="2" key="1">
    <citation type="submission" date="2021-02" db="EMBL/GenBank/DDBJ databases">
        <authorList>
            <person name="Dougan E. K."/>
            <person name="Rhodes N."/>
            <person name="Thang M."/>
            <person name="Chan C."/>
        </authorList>
    </citation>
    <scope>NUCLEOTIDE SEQUENCE</scope>
</reference>
<dbReference type="Proteomes" id="UP000601435">
    <property type="component" value="Unassembled WGS sequence"/>
</dbReference>